<proteinExistence type="predicted"/>
<evidence type="ECO:0000256" key="1">
    <source>
        <dbReference type="SAM" id="MobiDB-lite"/>
    </source>
</evidence>
<sequence>MTAAVLAAAALTGCAGLDMPEQDADSWTHARIAEAGPAAAPVYVPERRMTREDMAGLSRGALSVLERGAQVRAAAAGVRDPEEDAETYAARQLARATPPQ</sequence>
<dbReference type="EMBL" id="VWOJ01000004">
    <property type="protein sequence ID" value="KAA5801628.1"/>
    <property type="molecule type" value="Genomic_DNA"/>
</dbReference>
<evidence type="ECO:0000313" key="3">
    <source>
        <dbReference type="Proteomes" id="UP000325122"/>
    </source>
</evidence>
<protein>
    <submittedName>
        <fullName evidence="2">Uncharacterized protein</fullName>
    </submittedName>
</protein>
<evidence type="ECO:0000313" key="2">
    <source>
        <dbReference type="EMBL" id="KAA5801628.1"/>
    </source>
</evidence>
<gene>
    <name evidence="2" type="ORF">F1654_12090</name>
</gene>
<dbReference type="AlphaFoldDB" id="A0A5M6ZEV0"/>
<accession>A0A5M6ZEV0</accession>
<organism evidence="2 3">
    <name type="scientific">Alkalicaulis satelles</name>
    <dbReference type="NCBI Taxonomy" id="2609175"/>
    <lineage>
        <taxon>Bacteria</taxon>
        <taxon>Pseudomonadati</taxon>
        <taxon>Pseudomonadota</taxon>
        <taxon>Alphaproteobacteria</taxon>
        <taxon>Maricaulales</taxon>
        <taxon>Maricaulaceae</taxon>
        <taxon>Alkalicaulis</taxon>
    </lineage>
</organism>
<keyword evidence="3" id="KW-1185">Reference proteome</keyword>
<dbReference type="RefSeq" id="WP_150023816.1">
    <property type="nucleotide sequence ID" value="NZ_VWOJ01000004.1"/>
</dbReference>
<name>A0A5M6ZEV0_9PROT</name>
<dbReference type="Proteomes" id="UP000325122">
    <property type="component" value="Unassembled WGS sequence"/>
</dbReference>
<reference evidence="2 3" key="1">
    <citation type="submission" date="2019-09" db="EMBL/GenBank/DDBJ databases">
        <authorList>
            <person name="Kevbrin V."/>
            <person name="Grouzdev D.S."/>
        </authorList>
    </citation>
    <scope>NUCLEOTIDE SEQUENCE [LARGE SCALE GENOMIC DNA]</scope>
    <source>
        <strain evidence="2 3">G-192</strain>
    </source>
</reference>
<feature type="region of interest" description="Disordered" evidence="1">
    <location>
        <begin position="74"/>
        <end position="100"/>
    </location>
</feature>
<comment type="caution">
    <text evidence="2">The sequence shown here is derived from an EMBL/GenBank/DDBJ whole genome shotgun (WGS) entry which is preliminary data.</text>
</comment>